<dbReference type="NCBIfam" id="TIGR00254">
    <property type="entry name" value="GGDEF"/>
    <property type="match status" value="1"/>
</dbReference>
<dbReference type="InterPro" id="IPR000160">
    <property type="entry name" value="GGDEF_dom"/>
</dbReference>
<dbReference type="InterPro" id="IPR029787">
    <property type="entry name" value="Nucleotide_cyclase"/>
</dbReference>
<dbReference type="STRING" id="173990.SAMN05660691_03194"/>
<proteinExistence type="predicted"/>
<dbReference type="PANTHER" id="PTHR45138:SF9">
    <property type="entry name" value="DIGUANYLATE CYCLASE DGCM-RELATED"/>
    <property type="match status" value="1"/>
</dbReference>
<feature type="transmembrane region" description="Helical" evidence="4">
    <location>
        <begin position="444"/>
        <end position="464"/>
    </location>
</feature>
<comment type="cofactor">
    <cofactor evidence="1">
        <name>Mg(2+)</name>
        <dbReference type="ChEBI" id="CHEBI:18420"/>
    </cofactor>
</comment>
<dbReference type="EMBL" id="FNXF01000014">
    <property type="protein sequence ID" value="SEI05962.1"/>
    <property type="molecule type" value="Genomic_DNA"/>
</dbReference>
<feature type="domain" description="GGDEF" evidence="6">
    <location>
        <begin position="511"/>
        <end position="649"/>
    </location>
</feature>
<reference evidence="8" key="1">
    <citation type="submission" date="2016-10" db="EMBL/GenBank/DDBJ databases">
        <authorList>
            <person name="Varghese N."/>
            <person name="Submissions S."/>
        </authorList>
    </citation>
    <scope>NUCLEOTIDE SEQUENCE [LARGE SCALE GENOMIC DNA]</scope>
    <source>
        <strain evidence="8">DSM 17616</strain>
    </source>
</reference>
<evidence type="ECO:0000256" key="5">
    <source>
        <dbReference type="SAM" id="SignalP"/>
    </source>
</evidence>
<dbReference type="InterPro" id="IPR043128">
    <property type="entry name" value="Rev_trsase/Diguanyl_cyclase"/>
</dbReference>
<dbReference type="InterPro" id="IPR011990">
    <property type="entry name" value="TPR-like_helical_dom_sf"/>
</dbReference>
<dbReference type="SMART" id="SM00267">
    <property type="entry name" value="GGDEF"/>
    <property type="match status" value="1"/>
</dbReference>
<evidence type="ECO:0000313" key="7">
    <source>
        <dbReference type="EMBL" id="SEI05962.1"/>
    </source>
</evidence>
<keyword evidence="4" id="KW-0812">Transmembrane</keyword>
<evidence type="ECO:0000256" key="4">
    <source>
        <dbReference type="SAM" id="Phobius"/>
    </source>
</evidence>
<dbReference type="EC" id="2.7.7.65" evidence="2"/>
<name>A0A1H6N729_9GAMM</name>
<dbReference type="SUPFAM" id="SSF55073">
    <property type="entry name" value="Nucleotide cyclase"/>
    <property type="match status" value="1"/>
</dbReference>
<sequence>MKIVSPAHPSLSRQVVYFCFICLMLSISHSYAAAQETDAALEQQLDKLIGFANYPEDKVTLSTIIAALNESTPVESYARARGYQVLSMALGDNNTAAALALADSFLNLPRIQSSPAATAELLAVKAEIYLQNNNTDKSLELIPAIEQQLETVSSSRTRYYTHTVIGQVLQNNRQFAAALEHFLQAHAAISNTDDVNTHRRRQFLNLQIARIQLSLQNFKAALELLDKTIEDSLKHDLQQRLPELYLNRAYAARELNGLSLEIIDAFLLAAKIGKEQGNQRVELAGYNNAGASLLLLKHYDKAEQYLLRARDIATSIHNITDGTVIDFNLGYIQVLRGNHDAGLNEMLSAAEIFRSFAPASQVAQIQALIADAYEVAGRYSLQAQALKEQIRLKDEFFQSERDKVFSELQIRYQAEENALQIKLLEQQTQLQRKELDNRKLTQRLILLAILLMLVIAALLFFAYISSRKVNQLLSKNNDMLQQQSLHDPLTGLLNRRALQNYMPEERRKITDSHAIFLLDVDHFKHINDVSGHAAGDEILIAVAKRLKALCRSDDLAIRWGGEEFLLVLHHSQAEILPELAKRILHDIGAQPVYIDSNPIRVTLSGGYICLPVKHIAQQSMYWETALKLADHLLYQAKTKGRNQIVGVASLNLDNEQQLLSDQQLLQRLVTDQCTTLTIKGPV</sequence>
<dbReference type="SUPFAM" id="SSF48452">
    <property type="entry name" value="TPR-like"/>
    <property type="match status" value="2"/>
</dbReference>
<gene>
    <name evidence="7" type="ORF">SAMN05660691_03194</name>
</gene>
<comment type="catalytic activity">
    <reaction evidence="3">
        <text>2 GTP = 3',3'-c-di-GMP + 2 diphosphate</text>
        <dbReference type="Rhea" id="RHEA:24898"/>
        <dbReference type="ChEBI" id="CHEBI:33019"/>
        <dbReference type="ChEBI" id="CHEBI:37565"/>
        <dbReference type="ChEBI" id="CHEBI:58805"/>
        <dbReference type="EC" id="2.7.7.65"/>
    </reaction>
</comment>
<dbReference type="Gene3D" id="3.30.70.270">
    <property type="match status" value="1"/>
</dbReference>
<keyword evidence="5" id="KW-0732">Signal</keyword>
<accession>A0A1H6N729</accession>
<keyword evidence="4" id="KW-0472">Membrane</keyword>
<dbReference type="OrthoDB" id="9813903at2"/>
<dbReference type="RefSeq" id="WP_143039977.1">
    <property type="nucleotide sequence ID" value="NZ_FNXF01000014.1"/>
</dbReference>
<dbReference type="Proteomes" id="UP000199371">
    <property type="component" value="Unassembled WGS sequence"/>
</dbReference>
<dbReference type="CDD" id="cd01949">
    <property type="entry name" value="GGDEF"/>
    <property type="match status" value="1"/>
</dbReference>
<organism evidence="7 8">
    <name type="scientific">Rheinheimera pacifica</name>
    <dbReference type="NCBI Taxonomy" id="173990"/>
    <lineage>
        <taxon>Bacteria</taxon>
        <taxon>Pseudomonadati</taxon>
        <taxon>Pseudomonadota</taxon>
        <taxon>Gammaproteobacteria</taxon>
        <taxon>Chromatiales</taxon>
        <taxon>Chromatiaceae</taxon>
        <taxon>Rheinheimera</taxon>
    </lineage>
</organism>
<evidence type="ECO:0000313" key="8">
    <source>
        <dbReference type="Proteomes" id="UP000199371"/>
    </source>
</evidence>
<feature type="signal peptide" evidence="5">
    <location>
        <begin position="1"/>
        <end position="34"/>
    </location>
</feature>
<dbReference type="Pfam" id="PF00990">
    <property type="entry name" value="GGDEF"/>
    <property type="match status" value="1"/>
</dbReference>
<evidence type="ECO:0000259" key="6">
    <source>
        <dbReference type="PROSITE" id="PS50887"/>
    </source>
</evidence>
<dbReference type="GO" id="GO:0052621">
    <property type="term" value="F:diguanylate cyclase activity"/>
    <property type="evidence" value="ECO:0007669"/>
    <property type="project" value="UniProtKB-EC"/>
</dbReference>
<dbReference type="SMART" id="SM00028">
    <property type="entry name" value="TPR"/>
    <property type="match status" value="2"/>
</dbReference>
<dbReference type="PANTHER" id="PTHR45138">
    <property type="entry name" value="REGULATORY COMPONENTS OF SENSORY TRANSDUCTION SYSTEM"/>
    <property type="match status" value="1"/>
</dbReference>
<keyword evidence="4" id="KW-1133">Transmembrane helix</keyword>
<feature type="chain" id="PRO_5011702871" description="diguanylate cyclase" evidence="5">
    <location>
        <begin position="35"/>
        <end position="682"/>
    </location>
</feature>
<dbReference type="FunFam" id="3.30.70.270:FF:000001">
    <property type="entry name" value="Diguanylate cyclase domain protein"/>
    <property type="match status" value="1"/>
</dbReference>
<dbReference type="AlphaFoldDB" id="A0A1H6N729"/>
<evidence type="ECO:0000256" key="1">
    <source>
        <dbReference type="ARBA" id="ARBA00001946"/>
    </source>
</evidence>
<protein>
    <recommendedName>
        <fullName evidence="2">diguanylate cyclase</fullName>
        <ecNumber evidence="2">2.7.7.65</ecNumber>
    </recommendedName>
</protein>
<dbReference type="Gene3D" id="1.25.40.10">
    <property type="entry name" value="Tetratricopeptide repeat domain"/>
    <property type="match status" value="2"/>
</dbReference>
<dbReference type="PROSITE" id="PS50887">
    <property type="entry name" value="GGDEF"/>
    <property type="match status" value="1"/>
</dbReference>
<evidence type="ECO:0000256" key="3">
    <source>
        <dbReference type="ARBA" id="ARBA00034247"/>
    </source>
</evidence>
<evidence type="ECO:0000256" key="2">
    <source>
        <dbReference type="ARBA" id="ARBA00012528"/>
    </source>
</evidence>
<dbReference type="InterPro" id="IPR050469">
    <property type="entry name" value="Diguanylate_Cyclase"/>
</dbReference>
<dbReference type="InterPro" id="IPR019734">
    <property type="entry name" value="TPR_rpt"/>
</dbReference>
<keyword evidence="8" id="KW-1185">Reference proteome</keyword>